<evidence type="ECO:0000256" key="4">
    <source>
        <dbReference type="ARBA" id="ARBA00023136"/>
    </source>
</evidence>
<keyword evidence="10" id="KW-1185">Reference proteome</keyword>
<organism evidence="9 10">
    <name type="scientific">Phocaeicola acetigenes</name>
    <dbReference type="NCBI Taxonomy" id="3016083"/>
    <lineage>
        <taxon>Bacteria</taxon>
        <taxon>Pseudomonadati</taxon>
        <taxon>Bacteroidota</taxon>
        <taxon>Bacteroidia</taxon>
        <taxon>Bacteroidales</taxon>
        <taxon>Bacteroidaceae</taxon>
        <taxon>Phocaeicola</taxon>
    </lineage>
</organism>
<feature type="domain" description="SusD-like N-terminal" evidence="8">
    <location>
        <begin position="23"/>
        <end position="225"/>
    </location>
</feature>
<evidence type="ECO:0000256" key="5">
    <source>
        <dbReference type="ARBA" id="ARBA00023237"/>
    </source>
</evidence>
<dbReference type="InterPro" id="IPR012944">
    <property type="entry name" value="SusD_RagB_dom"/>
</dbReference>
<dbReference type="SUPFAM" id="SSF48452">
    <property type="entry name" value="TPR-like"/>
    <property type="match status" value="1"/>
</dbReference>
<protein>
    <submittedName>
        <fullName evidence="9">RagB/SusD family nutrient uptake outer membrane protein</fullName>
    </submittedName>
</protein>
<feature type="domain" description="RagB/SusD" evidence="7">
    <location>
        <begin position="324"/>
        <end position="405"/>
    </location>
</feature>
<feature type="chain" id="PRO_5045485711" evidence="6">
    <location>
        <begin position="18"/>
        <end position="445"/>
    </location>
</feature>
<name>A0ABT4PIV9_9BACT</name>
<accession>A0ABT4PIV9</accession>
<evidence type="ECO:0000256" key="2">
    <source>
        <dbReference type="ARBA" id="ARBA00006275"/>
    </source>
</evidence>
<keyword evidence="5" id="KW-0998">Cell outer membrane</keyword>
<dbReference type="Pfam" id="PF07980">
    <property type="entry name" value="SusD_RagB"/>
    <property type="match status" value="1"/>
</dbReference>
<evidence type="ECO:0000259" key="8">
    <source>
        <dbReference type="Pfam" id="PF14322"/>
    </source>
</evidence>
<comment type="subcellular location">
    <subcellularLocation>
        <location evidence="1">Cell outer membrane</location>
    </subcellularLocation>
</comment>
<evidence type="ECO:0000313" key="10">
    <source>
        <dbReference type="Proteomes" id="UP001141933"/>
    </source>
</evidence>
<sequence length="445" mass="50383">MKKFYINIICICLMALATGCDNYLDIKPTGSVIPTTLAEYRALWATAYNTVPSDRGLANMGADEMFVSNESDMGKYSAIERWEVGTSTSSSSVAFNWAGYYQVLFYANFIIEHQGDITEGHDAEIKQLVGEAYLMRGYMHFVLANLFGQPYTKLGATDTKAVPLKFSTDLEERAQRNTVGEIYTSVLSDIQTAESLLNVEKWDDITLSYRFTTLCVPALRSRVYLYMGDWANAYKYAEEALAKKSTLEDFRAEGFKLPNHFQSVEAINPLEFTMNANYKNAVSVLPSFLSLYGEGDLRPAAYFAQPDDKGNRKCLKGGDHNFRNTIRVAELYLNSAEAAAQSDKLPEARKRVLELMEKRYTAEAYAKKKAAVEAMGKADLVKEILNERARELAFEGQRWFDLRRTTRPRIEKVLQEKSYVLEQDDSRYTLRIPEEAIAANPDLNN</sequence>
<dbReference type="InterPro" id="IPR011990">
    <property type="entry name" value="TPR-like_helical_dom_sf"/>
</dbReference>
<gene>
    <name evidence="9" type="ORF">O6P32_09785</name>
</gene>
<reference evidence="9" key="1">
    <citation type="submission" date="2022-12" db="EMBL/GenBank/DDBJ databases">
        <title>Phocaeicola acetigenes sp. nov., isolated feces from a healthy human.</title>
        <authorList>
            <person name="Do H."/>
            <person name="Ha Y.B."/>
            <person name="Kim J.-S."/>
            <person name="Suh M.K."/>
            <person name="Kim H.S."/>
            <person name="Lee J.-S."/>
        </authorList>
    </citation>
    <scope>NUCLEOTIDE SEQUENCE</scope>
    <source>
        <strain evidence="9">KGMB11183</strain>
    </source>
</reference>
<feature type="signal peptide" evidence="6">
    <location>
        <begin position="1"/>
        <end position="17"/>
    </location>
</feature>
<evidence type="ECO:0000259" key="7">
    <source>
        <dbReference type="Pfam" id="PF07980"/>
    </source>
</evidence>
<evidence type="ECO:0000256" key="1">
    <source>
        <dbReference type="ARBA" id="ARBA00004442"/>
    </source>
</evidence>
<evidence type="ECO:0000313" key="9">
    <source>
        <dbReference type="EMBL" id="MCZ8372991.1"/>
    </source>
</evidence>
<comment type="caution">
    <text evidence="9">The sequence shown here is derived from an EMBL/GenBank/DDBJ whole genome shotgun (WGS) entry which is preliminary data.</text>
</comment>
<keyword evidence="3 6" id="KW-0732">Signal</keyword>
<dbReference type="EMBL" id="JAPZVM010000008">
    <property type="protein sequence ID" value="MCZ8372991.1"/>
    <property type="molecule type" value="Genomic_DNA"/>
</dbReference>
<dbReference type="PROSITE" id="PS51257">
    <property type="entry name" value="PROKAR_LIPOPROTEIN"/>
    <property type="match status" value="1"/>
</dbReference>
<evidence type="ECO:0000256" key="6">
    <source>
        <dbReference type="SAM" id="SignalP"/>
    </source>
</evidence>
<dbReference type="RefSeq" id="WP_269878293.1">
    <property type="nucleotide sequence ID" value="NZ_JAPZVM010000008.1"/>
</dbReference>
<dbReference type="InterPro" id="IPR033985">
    <property type="entry name" value="SusD-like_N"/>
</dbReference>
<dbReference type="Proteomes" id="UP001141933">
    <property type="component" value="Unassembled WGS sequence"/>
</dbReference>
<evidence type="ECO:0000256" key="3">
    <source>
        <dbReference type="ARBA" id="ARBA00022729"/>
    </source>
</evidence>
<proteinExistence type="inferred from homology"/>
<comment type="similarity">
    <text evidence="2">Belongs to the SusD family.</text>
</comment>
<dbReference type="Gene3D" id="1.25.40.390">
    <property type="match status" value="1"/>
</dbReference>
<keyword evidence="4" id="KW-0472">Membrane</keyword>
<dbReference type="Pfam" id="PF14322">
    <property type="entry name" value="SusD-like_3"/>
    <property type="match status" value="1"/>
</dbReference>